<evidence type="ECO:0000313" key="3">
    <source>
        <dbReference type="EMBL" id="OEL30809.1"/>
    </source>
</evidence>
<dbReference type="OrthoDB" id="692565at2759"/>
<name>A0A1E5W0B1_9POAL</name>
<feature type="signal peptide" evidence="1">
    <location>
        <begin position="1"/>
        <end position="27"/>
    </location>
</feature>
<dbReference type="Pfam" id="PF04043">
    <property type="entry name" value="PMEI"/>
    <property type="match status" value="1"/>
</dbReference>
<dbReference type="EMBL" id="LWDX02024833">
    <property type="protein sequence ID" value="OEL30809.1"/>
    <property type="molecule type" value="Genomic_DNA"/>
</dbReference>
<dbReference type="AlphaFoldDB" id="A0A1E5W0B1"/>
<keyword evidence="4" id="KW-1185">Reference proteome</keyword>
<feature type="domain" description="Pectinesterase inhibitor" evidence="2">
    <location>
        <begin position="45"/>
        <end position="162"/>
    </location>
</feature>
<dbReference type="Proteomes" id="UP000095767">
    <property type="component" value="Unassembled WGS sequence"/>
</dbReference>
<dbReference type="Gene3D" id="1.20.140.40">
    <property type="entry name" value="Invertase/pectin methylesterase inhibitor family protein"/>
    <property type="match status" value="1"/>
</dbReference>
<keyword evidence="1" id="KW-0732">Signal</keyword>
<evidence type="ECO:0000256" key="1">
    <source>
        <dbReference type="SAM" id="SignalP"/>
    </source>
</evidence>
<gene>
    <name evidence="3" type="ORF">BAE44_0008175</name>
</gene>
<sequence length="193" mass="20179">MATTMSITPQASHKALLAALLCAAVAASFLPVSSSAGASSSLPPLVSQTCRRTSSPPLCLDLLQSSNRSNAATTVRELAVVALTAARRSVLRARLRALDLGHGARGSVVDRLVARCAALYGDCLRAGARALGQVSTMPAYDDRAGDAVSALRAFPVKCEGLFRLWKLASPLEQVNRETEDKLGVASEIVHLLG</sequence>
<dbReference type="InterPro" id="IPR035513">
    <property type="entry name" value="Invertase/methylesterase_inhib"/>
</dbReference>
<proteinExistence type="predicted"/>
<dbReference type="SUPFAM" id="SSF101148">
    <property type="entry name" value="Plant invertase/pectin methylesterase inhibitor"/>
    <property type="match status" value="1"/>
</dbReference>
<evidence type="ECO:0000259" key="2">
    <source>
        <dbReference type="Pfam" id="PF04043"/>
    </source>
</evidence>
<accession>A0A1E5W0B1</accession>
<comment type="caution">
    <text evidence="3">The sequence shown here is derived from an EMBL/GenBank/DDBJ whole genome shotgun (WGS) entry which is preliminary data.</text>
</comment>
<evidence type="ECO:0000313" key="4">
    <source>
        <dbReference type="Proteomes" id="UP000095767"/>
    </source>
</evidence>
<dbReference type="InterPro" id="IPR006501">
    <property type="entry name" value="Pectinesterase_inhib_dom"/>
</dbReference>
<organism evidence="3 4">
    <name type="scientific">Dichanthelium oligosanthes</name>
    <dbReference type="NCBI Taxonomy" id="888268"/>
    <lineage>
        <taxon>Eukaryota</taxon>
        <taxon>Viridiplantae</taxon>
        <taxon>Streptophyta</taxon>
        <taxon>Embryophyta</taxon>
        <taxon>Tracheophyta</taxon>
        <taxon>Spermatophyta</taxon>
        <taxon>Magnoliopsida</taxon>
        <taxon>Liliopsida</taxon>
        <taxon>Poales</taxon>
        <taxon>Poaceae</taxon>
        <taxon>PACMAD clade</taxon>
        <taxon>Panicoideae</taxon>
        <taxon>Panicodae</taxon>
        <taxon>Paniceae</taxon>
        <taxon>Dichantheliinae</taxon>
        <taxon>Dichanthelium</taxon>
    </lineage>
</organism>
<dbReference type="GO" id="GO:0004857">
    <property type="term" value="F:enzyme inhibitor activity"/>
    <property type="evidence" value="ECO:0007669"/>
    <property type="project" value="InterPro"/>
</dbReference>
<protein>
    <recommendedName>
        <fullName evidence="2">Pectinesterase inhibitor domain-containing protein</fullName>
    </recommendedName>
</protein>
<feature type="chain" id="PRO_5009188736" description="Pectinesterase inhibitor domain-containing protein" evidence="1">
    <location>
        <begin position="28"/>
        <end position="193"/>
    </location>
</feature>
<reference evidence="3 4" key="1">
    <citation type="submission" date="2016-09" db="EMBL/GenBank/DDBJ databases">
        <title>The draft genome of Dichanthelium oligosanthes: A C3 panicoid grass species.</title>
        <authorList>
            <person name="Studer A.J."/>
            <person name="Schnable J.C."/>
            <person name="Brutnell T.P."/>
        </authorList>
    </citation>
    <scope>NUCLEOTIDE SEQUENCE [LARGE SCALE GENOMIC DNA]</scope>
    <source>
        <strain evidence="4">cv. Kellogg 1175</strain>
        <tissue evidence="3">Leaf</tissue>
    </source>
</reference>
<dbReference type="NCBIfam" id="TIGR01614">
    <property type="entry name" value="PME_inhib"/>
    <property type="match status" value="1"/>
</dbReference>